<gene>
    <name evidence="2" type="ORF">INP52_01645</name>
</gene>
<keyword evidence="3" id="KW-1185">Reference proteome</keyword>
<reference evidence="2 3" key="1">
    <citation type="submission" date="2020-10" db="EMBL/GenBank/DDBJ databases">
        <title>Olsenella immobilis sp.nov., isolated from the mud in a fermentation cellar used for the production of Chinese strong-flavoured liquor.</title>
        <authorList>
            <person name="Lu L."/>
        </authorList>
    </citation>
    <scope>NUCLEOTIDE SEQUENCE [LARGE SCALE GENOMIC DNA]</scope>
    <source>
        <strain evidence="2 3">LZLJ-2</strain>
    </source>
</reference>
<dbReference type="AlphaFoldDB" id="A0A7S7M8Z5"/>
<protein>
    <submittedName>
        <fullName evidence="2">GHKL domain-containing protein</fullName>
    </submittedName>
</protein>
<proteinExistence type="predicted"/>
<feature type="domain" description="Sensor histidine kinase NatK-like C-terminal" evidence="1">
    <location>
        <begin position="2"/>
        <end position="43"/>
    </location>
</feature>
<dbReference type="Proteomes" id="UP000593735">
    <property type="component" value="Chromosome"/>
</dbReference>
<sequence>MTTKPDTANHGFGVRSMSAIARRYGGTLHADVDGDLSYLNVVLHSPEAL</sequence>
<dbReference type="Pfam" id="PF14501">
    <property type="entry name" value="HATPase_c_5"/>
    <property type="match status" value="1"/>
</dbReference>
<dbReference type="KEGG" id="tio:INP52_01645"/>
<organism evidence="2 3">
    <name type="scientific">Thermophilibacter immobilis</name>
    <dbReference type="NCBI Taxonomy" id="2779519"/>
    <lineage>
        <taxon>Bacteria</taxon>
        <taxon>Bacillati</taxon>
        <taxon>Actinomycetota</taxon>
        <taxon>Coriobacteriia</taxon>
        <taxon>Coriobacteriales</taxon>
        <taxon>Atopobiaceae</taxon>
        <taxon>Thermophilibacter</taxon>
    </lineage>
</organism>
<accession>A0A7S7M8Z5</accession>
<evidence type="ECO:0000259" key="1">
    <source>
        <dbReference type="Pfam" id="PF14501"/>
    </source>
</evidence>
<dbReference type="EMBL" id="CP063767">
    <property type="protein sequence ID" value="QOY60942.1"/>
    <property type="molecule type" value="Genomic_DNA"/>
</dbReference>
<evidence type="ECO:0000313" key="2">
    <source>
        <dbReference type="EMBL" id="QOY60942.1"/>
    </source>
</evidence>
<dbReference type="InterPro" id="IPR032834">
    <property type="entry name" value="NatK-like_C"/>
</dbReference>
<evidence type="ECO:0000313" key="3">
    <source>
        <dbReference type="Proteomes" id="UP000593735"/>
    </source>
</evidence>
<name>A0A7S7M8Z5_9ACTN</name>
<dbReference type="RefSeq" id="WP_194371832.1">
    <property type="nucleotide sequence ID" value="NZ_CP063767.1"/>
</dbReference>